<comment type="caution">
    <text evidence="16">The sequence shown here is derived from an EMBL/GenBank/DDBJ whole genome shotgun (WGS) entry which is preliminary data.</text>
</comment>
<evidence type="ECO:0000256" key="1">
    <source>
        <dbReference type="ARBA" id="ARBA00000900"/>
    </source>
</evidence>
<evidence type="ECO:0000256" key="8">
    <source>
        <dbReference type="ARBA" id="ARBA00022786"/>
    </source>
</evidence>
<evidence type="ECO:0000256" key="7">
    <source>
        <dbReference type="ARBA" id="ARBA00022771"/>
    </source>
</evidence>
<gene>
    <name evidence="16" type="ORF">ACHAWO_000440</name>
</gene>
<dbReference type="Pfam" id="PF13639">
    <property type="entry name" value="zf-RING_2"/>
    <property type="match status" value="1"/>
</dbReference>
<proteinExistence type="predicted"/>
<feature type="transmembrane region" description="Helical" evidence="14">
    <location>
        <begin position="47"/>
        <end position="66"/>
    </location>
</feature>
<dbReference type="GO" id="GO:0061630">
    <property type="term" value="F:ubiquitin protein ligase activity"/>
    <property type="evidence" value="ECO:0007669"/>
    <property type="project" value="UniProtKB-EC"/>
</dbReference>
<dbReference type="InterPro" id="IPR001841">
    <property type="entry name" value="Znf_RING"/>
</dbReference>
<feature type="transmembrane region" description="Helical" evidence="14">
    <location>
        <begin position="131"/>
        <end position="152"/>
    </location>
</feature>
<dbReference type="AlphaFoldDB" id="A0ABD3PUE1"/>
<keyword evidence="5 14" id="KW-0812">Transmembrane</keyword>
<evidence type="ECO:0000259" key="15">
    <source>
        <dbReference type="PROSITE" id="PS50089"/>
    </source>
</evidence>
<dbReference type="SMART" id="SM00184">
    <property type="entry name" value="RING"/>
    <property type="match status" value="1"/>
</dbReference>
<feature type="transmembrane region" description="Helical" evidence="14">
    <location>
        <begin position="164"/>
        <end position="186"/>
    </location>
</feature>
<dbReference type="SUPFAM" id="SSF57850">
    <property type="entry name" value="RING/U-box"/>
    <property type="match status" value="1"/>
</dbReference>
<dbReference type="Gene3D" id="3.30.40.10">
    <property type="entry name" value="Zinc/RING finger domain, C3HC4 (zinc finger)"/>
    <property type="match status" value="1"/>
</dbReference>
<keyword evidence="9" id="KW-0862">Zinc</keyword>
<feature type="transmembrane region" description="Helical" evidence="14">
    <location>
        <begin position="12"/>
        <end position="35"/>
    </location>
</feature>
<evidence type="ECO:0000256" key="2">
    <source>
        <dbReference type="ARBA" id="ARBA00004141"/>
    </source>
</evidence>
<comment type="catalytic activity">
    <reaction evidence="1">
        <text>S-ubiquitinyl-[E2 ubiquitin-conjugating enzyme]-L-cysteine + [acceptor protein]-L-lysine = [E2 ubiquitin-conjugating enzyme]-L-cysteine + N(6)-ubiquitinyl-[acceptor protein]-L-lysine.</text>
        <dbReference type="EC" id="2.3.2.27"/>
    </reaction>
</comment>
<evidence type="ECO:0000256" key="12">
    <source>
        <dbReference type="PROSITE-ProRule" id="PRU00175"/>
    </source>
</evidence>
<comment type="subcellular location">
    <subcellularLocation>
        <location evidence="2">Membrane</location>
        <topology evidence="2">Multi-pass membrane protein</topology>
    </subcellularLocation>
</comment>
<keyword evidence="7 12" id="KW-0863">Zinc-finger</keyword>
<reference evidence="16 17" key="1">
    <citation type="submission" date="2024-10" db="EMBL/GenBank/DDBJ databases">
        <title>Updated reference genomes for cyclostephanoid diatoms.</title>
        <authorList>
            <person name="Roberts W.R."/>
            <person name="Alverson A.J."/>
        </authorList>
    </citation>
    <scope>NUCLEOTIDE SEQUENCE [LARGE SCALE GENOMIC DNA]</scope>
    <source>
        <strain evidence="16 17">AJA010-31</strain>
    </source>
</reference>
<dbReference type="Proteomes" id="UP001530400">
    <property type="component" value="Unassembled WGS sequence"/>
</dbReference>
<dbReference type="GO" id="GO:0008270">
    <property type="term" value="F:zinc ion binding"/>
    <property type="evidence" value="ECO:0007669"/>
    <property type="project" value="UniProtKB-KW"/>
</dbReference>
<accession>A0ABD3PUE1</accession>
<protein>
    <recommendedName>
        <fullName evidence="3">RING-type E3 ubiquitin transferase</fullName>
        <ecNumber evidence="3">2.3.2.27</ecNumber>
    </recommendedName>
</protein>
<keyword evidence="8" id="KW-0833">Ubl conjugation pathway</keyword>
<keyword evidence="17" id="KW-1185">Reference proteome</keyword>
<feature type="domain" description="RING-type" evidence="15">
    <location>
        <begin position="259"/>
        <end position="309"/>
    </location>
</feature>
<evidence type="ECO:0000313" key="17">
    <source>
        <dbReference type="Proteomes" id="UP001530400"/>
    </source>
</evidence>
<evidence type="ECO:0000256" key="14">
    <source>
        <dbReference type="SAM" id="Phobius"/>
    </source>
</evidence>
<dbReference type="PANTHER" id="PTHR45977:SF4">
    <property type="entry name" value="RING-TYPE DOMAIN-CONTAINING PROTEIN"/>
    <property type="match status" value="1"/>
</dbReference>
<keyword evidence="4" id="KW-0808">Transferase</keyword>
<dbReference type="GO" id="GO:0016020">
    <property type="term" value="C:membrane"/>
    <property type="evidence" value="ECO:0007669"/>
    <property type="project" value="UniProtKB-SubCell"/>
</dbReference>
<evidence type="ECO:0000256" key="4">
    <source>
        <dbReference type="ARBA" id="ARBA00022679"/>
    </source>
</evidence>
<dbReference type="EC" id="2.3.2.27" evidence="3"/>
<evidence type="ECO:0000256" key="11">
    <source>
        <dbReference type="ARBA" id="ARBA00023136"/>
    </source>
</evidence>
<keyword evidence="10 14" id="KW-1133">Transmembrane helix</keyword>
<evidence type="ECO:0000313" key="16">
    <source>
        <dbReference type="EMBL" id="KAL3791724.1"/>
    </source>
</evidence>
<keyword evidence="6" id="KW-0479">Metal-binding</keyword>
<feature type="region of interest" description="Disordered" evidence="13">
    <location>
        <begin position="77"/>
        <end position="110"/>
    </location>
</feature>
<dbReference type="InterPro" id="IPR013083">
    <property type="entry name" value="Znf_RING/FYVE/PHD"/>
</dbReference>
<organism evidence="16 17">
    <name type="scientific">Cyclotella atomus</name>
    <dbReference type="NCBI Taxonomy" id="382360"/>
    <lineage>
        <taxon>Eukaryota</taxon>
        <taxon>Sar</taxon>
        <taxon>Stramenopiles</taxon>
        <taxon>Ochrophyta</taxon>
        <taxon>Bacillariophyta</taxon>
        <taxon>Coscinodiscophyceae</taxon>
        <taxon>Thalassiosirophycidae</taxon>
        <taxon>Stephanodiscales</taxon>
        <taxon>Stephanodiscaceae</taxon>
        <taxon>Cyclotella</taxon>
    </lineage>
</organism>
<dbReference type="PANTHER" id="PTHR45977">
    <property type="entry name" value="TARGET OF ERK KINASE MPK-1"/>
    <property type="match status" value="1"/>
</dbReference>
<dbReference type="EMBL" id="JALLPJ020000450">
    <property type="protein sequence ID" value="KAL3791724.1"/>
    <property type="molecule type" value="Genomic_DNA"/>
</dbReference>
<dbReference type="PROSITE" id="PS50089">
    <property type="entry name" value="ZF_RING_2"/>
    <property type="match status" value="1"/>
</dbReference>
<evidence type="ECO:0000256" key="10">
    <source>
        <dbReference type="ARBA" id="ARBA00022989"/>
    </source>
</evidence>
<evidence type="ECO:0000256" key="6">
    <source>
        <dbReference type="ARBA" id="ARBA00022723"/>
    </source>
</evidence>
<evidence type="ECO:0000256" key="5">
    <source>
        <dbReference type="ARBA" id="ARBA00022692"/>
    </source>
</evidence>
<evidence type="ECO:0000256" key="9">
    <source>
        <dbReference type="ARBA" id="ARBA00022833"/>
    </source>
</evidence>
<keyword evidence="11 14" id="KW-0472">Membrane</keyword>
<name>A0ABD3PUE1_9STRA</name>
<evidence type="ECO:0000256" key="13">
    <source>
        <dbReference type="SAM" id="MobiDB-lite"/>
    </source>
</evidence>
<sequence length="313" mass="34977">MILAWRSEGDPLQCIALLMFLIQFLMDLELIQRIINAELGTGFGIGRLLLMECLVLGMAVFVRCFFSDHPGNIDGVNNNGGAMRNSGDGTADNPVNADAQDDNRNTNNNTGEFNSLMGTIRRTLPNISPHHLLVSLFILPIFMVIPIFINLGTSGMVASSSGTIAQIVLAIVEHAFLASSISYVAYIKKYTGGVIADLIRKVPVEEYVSEQKIRNGECSTSKMKRMLLHRGAADEADRCLEQQDLVDEICRVRIYEKECTICSEEYVEGDALRVLPCRHEYHLHCFDRWVYTFETDARANAELSCPLCRYKLS</sequence>
<evidence type="ECO:0000256" key="3">
    <source>
        <dbReference type="ARBA" id="ARBA00012483"/>
    </source>
</evidence>